<evidence type="ECO:0000256" key="5">
    <source>
        <dbReference type="ARBA" id="ARBA00022842"/>
    </source>
</evidence>
<dbReference type="Pfam" id="PF00665">
    <property type="entry name" value="rve"/>
    <property type="match status" value="1"/>
</dbReference>
<dbReference type="InterPro" id="IPR012337">
    <property type="entry name" value="RNaseH-like_sf"/>
</dbReference>
<dbReference type="InterPro" id="IPR056924">
    <property type="entry name" value="SH3_Tf2-1"/>
</dbReference>
<evidence type="ECO:0008006" key="17">
    <source>
        <dbReference type="Google" id="ProtNLM"/>
    </source>
</evidence>
<dbReference type="GO" id="GO:0006310">
    <property type="term" value="P:DNA recombination"/>
    <property type="evidence" value="ECO:0007669"/>
    <property type="project" value="UniProtKB-KW"/>
</dbReference>
<dbReference type="AlphaFoldDB" id="A0A060S866"/>
<keyword evidence="9" id="KW-0239">DNA-directed DNA polymerase</keyword>
<dbReference type="GO" id="GO:0004190">
    <property type="term" value="F:aspartic-type endopeptidase activity"/>
    <property type="evidence" value="ECO:0007669"/>
    <property type="project" value="UniProtKB-KW"/>
</dbReference>
<dbReference type="PANTHER" id="PTHR37984:SF5">
    <property type="entry name" value="PROTEIN NYNRIN-LIKE"/>
    <property type="match status" value="1"/>
</dbReference>
<dbReference type="GO" id="GO:0003964">
    <property type="term" value="F:RNA-directed DNA polymerase activity"/>
    <property type="evidence" value="ECO:0007669"/>
    <property type="project" value="UniProtKB-KW"/>
</dbReference>
<evidence type="ECO:0000256" key="4">
    <source>
        <dbReference type="ARBA" id="ARBA00022801"/>
    </source>
</evidence>
<dbReference type="Gene3D" id="3.30.420.10">
    <property type="entry name" value="Ribonuclease H-like superfamily/Ribonuclease H"/>
    <property type="match status" value="1"/>
</dbReference>
<dbReference type="Pfam" id="PF24626">
    <property type="entry name" value="SH3_Tf2-1"/>
    <property type="match status" value="1"/>
</dbReference>
<dbReference type="GO" id="GO:0003723">
    <property type="term" value="F:RNA binding"/>
    <property type="evidence" value="ECO:0007669"/>
    <property type="project" value="UniProtKB-KW"/>
</dbReference>
<keyword evidence="9" id="KW-0548">Nucleotidyltransferase</keyword>
<feature type="coiled-coil region" evidence="12">
    <location>
        <begin position="306"/>
        <end position="333"/>
    </location>
</feature>
<keyword evidence="1" id="KW-0645">Protease</keyword>
<protein>
    <recommendedName>
        <fullName evidence="17">Integrase catalytic domain-containing protein</fullName>
    </recommendedName>
</protein>
<keyword evidence="6" id="KW-0694">RNA-binding</keyword>
<dbReference type="GO" id="GO:0005634">
    <property type="term" value="C:nucleus"/>
    <property type="evidence" value="ECO:0007669"/>
    <property type="project" value="UniProtKB-ARBA"/>
</dbReference>
<evidence type="ECO:0000256" key="10">
    <source>
        <dbReference type="ARBA" id="ARBA00023125"/>
    </source>
</evidence>
<dbReference type="GO" id="GO:0015074">
    <property type="term" value="P:DNA integration"/>
    <property type="evidence" value="ECO:0007669"/>
    <property type="project" value="UniProtKB-KW"/>
</dbReference>
<dbReference type="GO" id="GO:0003677">
    <property type="term" value="F:DNA binding"/>
    <property type="evidence" value="ECO:0007669"/>
    <property type="project" value="UniProtKB-KW"/>
</dbReference>
<dbReference type="GO" id="GO:0003887">
    <property type="term" value="F:DNA-directed DNA polymerase activity"/>
    <property type="evidence" value="ECO:0007669"/>
    <property type="project" value="UniProtKB-KW"/>
</dbReference>
<name>A0A060S866_PYCCI</name>
<dbReference type="PROSITE" id="PS50013">
    <property type="entry name" value="CHROMO_2"/>
    <property type="match status" value="1"/>
</dbReference>
<accession>A0A060S866</accession>
<evidence type="ECO:0000256" key="1">
    <source>
        <dbReference type="ARBA" id="ARBA00022670"/>
    </source>
</evidence>
<keyword evidence="10" id="KW-0238">DNA-binding</keyword>
<keyword evidence="11" id="KW-0233">DNA recombination</keyword>
<keyword evidence="3" id="KW-0064">Aspartyl protease</keyword>
<evidence type="ECO:0000256" key="7">
    <source>
        <dbReference type="ARBA" id="ARBA00022908"/>
    </source>
</evidence>
<evidence type="ECO:0000256" key="11">
    <source>
        <dbReference type="ARBA" id="ARBA00023172"/>
    </source>
</evidence>
<sequence>MDDEQLQSDIRKALDLDSRDPELSAALAAAHRGDSRWSRDEEGFLRFNGRIYVPDVLDLCLRVLRSRHDHPTAGHWGQNKTQALVLRDYAWPGLRAYVRDYVKSCTQCARVKTPRHLPYGTLKQLPIPERPWNSISMDLIEQLPSSGGYTAILVAVDRLTKQAIFIPTHDTLTASELADLFVMHVFSKHGVPSHVTSDRGSEFVSHFFRSLGKALDMRLHFTSGYHPEGDGQTERVNQTLEQYLRIYCNYQQDNWARLLPLAEFAYNNAPNATTGISPFFANKGYHPGLTVHPERDLTSARAREFAVDLEELHTELRKQIAEAQARYQVQADKHRLPAPDFRIGDLVYLKAEHIRTTRPSKKLSEKFLGPFEIIAKVGTHSYTLRLPDSMRAIHPVFHISQLEPATPNVIPGRVQPPPPPVIVDGEPEYEISEILDSKLDRRWKTCKLLYLVRWAGYEGTDEETSWILATELGHAQELVLDFHRTYPDKPGPLEKVA</sequence>
<feature type="domain" description="Chromo" evidence="13">
    <location>
        <begin position="429"/>
        <end position="494"/>
    </location>
</feature>
<keyword evidence="9" id="KW-0808">Transferase</keyword>
<dbReference type="STRING" id="5643.A0A060S866"/>
<dbReference type="PROSITE" id="PS50994">
    <property type="entry name" value="INTEGRASE"/>
    <property type="match status" value="1"/>
</dbReference>
<dbReference type="Pfam" id="PF17921">
    <property type="entry name" value="Integrase_H2C2"/>
    <property type="match status" value="1"/>
</dbReference>
<feature type="domain" description="Integrase catalytic" evidence="14">
    <location>
        <begin position="127"/>
        <end position="286"/>
    </location>
</feature>
<evidence type="ECO:0000313" key="16">
    <source>
        <dbReference type="Proteomes" id="UP000029665"/>
    </source>
</evidence>
<dbReference type="PANTHER" id="PTHR37984">
    <property type="entry name" value="PROTEIN CBG26694"/>
    <property type="match status" value="1"/>
</dbReference>
<comment type="caution">
    <text evidence="15">The sequence shown here is derived from an EMBL/GenBank/DDBJ whole genome shotgun (WGS) entry which is preliminary data.</text>
</comment>
<dbReference type="InterPro" id="IPR000953">
    <property type="entry name" value="Chromo/chromo_shadow_dom"/>
</dbReference>
<reference evidence="15" key="1">
    <citation type="submission" date="2014-01" db="EMBL/GenBank/DDBJ databases">
        <title>The genome of the white-rot fungus Pycnoporus cinnabarinus: a basidiomycete model with a versatile arsenal for lignocellulosic biomass breakdown.</title>
        <authorList>
            <person name="Levasseur A."/>
            <person name="Lomascolo A."/>
            <person name="Ruiz-Duenas F.J."/>
            <person name="Uzan E."/>
            <person name="Piumi F."/>
            <person name="Kues U."/>
            <person name="Ram A.F.J."/>
            <person name="Murat C."/>
            <person name="Haon M."/>
            <person name="Benoit I."/>
            <person name="Arfi Y."/>
            <person name="Chevret D."/>
            <person name="Drula E."/>
            <person name="Kwon M.J."/>
            <person name="Gouret P."/>
            <person name="Lesage-Meessen L."/>
            <person name="Lombard V."/>
            <person name="Mariette J."/>
            <person name="Noirot C."/>
            <person name="Park J."/>
            <person name="Patyshakuliyeva A."/>
            <person name="Wieneger R.A.B."/>
            <person name="Wosten H.A.B."/>
            <person name="Martin F."/>
            <person name="Coutinho P.M."/>
            <person name="de Vries R."/>
            <person name="Martinez A.T."/>
            <person name="Klopp C."/>
            <person name="Pontarotti P."/>
            <person name="Henrissat B."/>
            <person name="Record E."/>
        </authorList>
    </citation>
    <scope>NUCLEOTIDE SEQUENCE [LARGE SCALE GENOMIC DNA]</scope>
    <source>
        <strain evidence="15">BRFM137</strain>
    </source>
</reference>
<evidence type="ECO:0000256" key="9">
    <source>
        <dbReference type="ARBA" id="ARBA00022932"/>
    </source>
</evidence>
<dbReference type="GO" id="GO:0006338">
    <property type="term" value="P:chromatin remodeling"/>
    <property type="evidence" value="ECO:0007669"/>
    <property type="project" value="UniProtKB-ARBA"/>
</dbReference>
<keyword evidence="7" id="KW-0229">DNA integration</keyword>
<dbReference type="SUPFAM" id="SSF53098">
    <property type="entry name" value="Ribonuclease H-like"/>
    <property type="match status" value="1"/>
</dbReference>
<evidence type="ECO:0000256" key="12">
    <source>
        <dbReference type="SAM" id="Coils"/>
    </source>
</evidence>
<dbReference type="InterPro" id="IPR050951">
    <property type="entry name" value="Retrovirus_Pol_polyprotein"/>
</dbReference>
<evidence type="ECO:0000256" key="2">
    <source>
        <dbReference type="ARBA" id="ARBA00022723"/>
    </source>
</evidence>
<evidence type="ECO:0000313" key="15">
    <source>
        <dbReference type="EMBL" id="CDO68578.1"/>
    </source>
</evidence>
<dbReference type="InterPro" id="IPR001584">
    <property type="entry name" value="Integrase_cat-core"/>
</dbReference>
<dbReference type="OMA" id="FFANKEY"/>
<dbReference type="EMBL" id="CCBP010000021">
    <property type="protein sequence ID" value="CDO68578.1"/>
    <property type="molecule type" value="Genomic_DNA"/>
</dbReference>
<dbReference type="Gene3D" id="2.40.50.40">
    <property type="match status" value="1"/>
</dbReference>
<dbReference type="InterPro" id="IPR036397">
    <property type="entry name" value="RNaseH_sf"/>
</dbReference>
<dbReference type="Proteomes" id="UP000029665">
    <property type="component" value="Unassembled WGS sequence"/>
</dbReference>
<dbReference type="Gene3D" id="1.10.340.70">
    <property type="match status" value="1"/>
</dbReference>
<dbReference type="GO" id="GO:0006508">
    <property type="term" value="P:proteolysis"/>
    <property type="evidence" value="ECO:0007669"/>
    <property type="project" value="UniProtKB-KW"/>
</dbReference>
<evidence type="ECO:0000259" key="14">
    <source>
        <dbReference type="PROSITE" id="PS50994"/>
    </source>
</evidence>
<keyword evidence="4" id="KW-0378">Hydrolase</keyword>
<evidence type="ECO:0000256" key="6">
    <source>
        <dbReference type="ARBA" id="ARBA00022884"/>
    </source>
</evidence>
<keyword evidence="16" id="KW-1185">Reference proteome</keyword>
<keyword evidence="2" id="KW-0479">Metal-binding</keyword>
<dbReference type="HOGENOM" id="CLU_000384_6_12_1"/>
<dbReference type="InterPro" id="IPR041588">
    <property type="entry name" value="Integrase_H2C2"/>
</dbReference>
<organism evidence="15 16">
    <name type="scientific">Pycnoporus cinnabarinus</name>
    <name type="common">Cinnabar-red polypore</name>
    <name type="synonym">Trametes cinnabarina</name>
    <dbReference type="NCBI Taxonomy" id="5643"/>
    <lineage>
        <taxon>Eukaryota</taxon>
        <taxon>Fungi</taxon>
        <taxon>Dikarya</taxon>
        <taxon>Basidiomycota</taxon>
        <taxon>Agaricomycotina</taxon>
        <taxon>Agaricomycetes</taxon>
        <taxon>Polyporales</taxon>
        <taxon>Polyporaceae</taxon>
        <taxon>Trametes</taxon>
    </lineage>
</organism>
<dbReference type="SUPFAM" id="SSF54160">
    <property type="entry name" value="Chromo domain-like"/>
    <property type="match status" value="1"/>
</dbReference>
<evidence type="ECO:0000256" key="8">
    <source>
        <dbReference type="ARBA" id="ARBA00022918"/>
    </source>
</evidence>
<proteinExistence type="predicted"/>
<keyword evidence="12" id="KW-0175">Coiled coil</keyword>
<dbReference type="InterPro" id="IPR016197">
    <property type="entry name" value="Chromo-like_dom_sf"/>
</dbReference>
<evidence type="ECO:0000259" key="13">
    <source>
        <dbReference type="PROSITE" id="PS50013"/>
    </source>
</evidence>
<dbReference type="OrthoDB" id="3364639at2759"/>
<dbReference type="GO" id="GO:0046872">
    <property type="term" value="F:metal ion binding"/>
    <property type="evidence" value="ECO:0007669"/>
    <property type="project" value="UniProtKB-KW"/>
</dbReference>
<evidence type="ECO:0000256" key="3">
    <source>
        <dbReference type="ARBA" id="ARBA00022750"/>
    </source>
</evidence>
<dbReference type="FunFam" id="3.30.420.10:FF:000032">
    <property type="entry name" value="Retrovirus-related Pol polyprotein from transposon 297-like Protein"/>
    <property type="match status" value="1"/>
</dbReference>
<gene>
    <name evidence="15" type="ORF">BN946_scf184996.g9</name>
</gene>
<keyword evidence="8" id="KW-0695">RNA-directed DNA polymerase</keyword>
<keyword evidence="5" id="KW-0460">Magnesium</keyword>